<protein>
    <submittedName>
        <fullName evidence="3">Uncharacterized protein</fullName>
    </submittedName>
</protein>
<sequence length="81" mass="9276">MRTPEKHFNNRNMEVNIKNRNSLTEMLKIVDDEDLTSREESTAALDGAPVSGTTRNGNNLWPDLFDDVCEIKPWNESKVAR</sequence>
<dbReference type="WBParaSite" id="nRc.2.0.1.t10238-RA">
    <property type="protein sequence ID" value="nRc.2.0.1.t10238-RA"/>
    <property type="gene ID" value="nRc.2.0.1.g10238"/>
</dbReference>
<evidence type="ECO:0000313" key="2">
    <source>
        <dbReference type="Proteomes" id="UP000887565"/>
    </source>
</evidence>
<proteinExistence type="predicted"/>
<reference evidence="3" key="1">
    <citation type="submission" date="2022-11" db="UniProtKB">
        <authorList>
            <consortium name="WormBaseParasite"/>
        </authorList>
    </citation>
    <scope>IDENTIFICATION</scope>
</reference>
<name>A0A915I8Z8_ROMCU</name>
<organism evidence="2 3">
    <name type="scientific">Romanomermis culicivorax</name>
    <name type="common">Nematode worm</name>
    <dbReference type="NCBI Taxonomy" id="13658"/>
    <lineage>
        <taxon>Eukaryota</taxon>
        <taxon>Metazoa</taxon>
        <taxon>Ecdysozoa</taxon>
        <taxon>Nematoda</taxon>
        <taxon>Enoplea</taxon>
        <taxon>Dorylaimia</taxon>
        <taxon>Mermithida</taxon>
        <taxon>Mermithoidea</taxon>
        <taxon>Mermithidae</taxon>
        <taxon>Romanomermis</taxon>
    </lineage>
</organism>
<evidence type="ECO:0000256" key="1">
    <source>
        <dbReference type="SAM" id="MobiDB-lite"/>
    </source>
</evidence>
<evidence type="ECO:0000313" key="3">
    <source>
        <dbReference type="WBParaSite" id="nRc.2.0.1.t10238-RA"/>
    </source>
</evidence>
<accession>A0A915I8Z8</accession>
<keyword evidence="2" id="KW-1185">Reference proteome</keyword>
<dbReference type="AlphaFoldDB" id="A0A915I8Z8"/>
<feature type="region of interest" description="Disordered" evidence="1">
    <location>
        <begin position="38"/>
        <end position="59"/>
    </location>
</feature>
<dbReference type="Proteomes" id="UP000887565">
    <property type="component" value="Unplaced"/>
</dbReference>